<evidence type="ECO:0000313" key="3">
    <source>
        <dbReference type="Proteomes" id="UP000593561"/>
    </source>
</evidence>
<dbReference type="GO" id="GO:0009694">
    <property type="term" value="P:jasmonic acid metabolic process"/>
    <property type="evidence" value="ECO:0007669"/>
    <property type="project" value="TreeGrafter"/>
</dbReference>
<sequence>MVTSTNKGPENSHNFEINRLCKREAIKEQKQMEKKGHFVLIHGASHGAWCWYKVIPQLKSVGHKVTAMDMAGAGIHPKQVHEVLSISVYFEPLMNFMASLQPEEKVILVGHSMGGYCISAAMERYPEKVAVAVFAAAYMASPTLPFVTISQQFKEKMDSDKTMDSQFLFHNGLDKPPTSACLGPNFMASKFYQLSPPEARLKSIKAVALTKEKYGTVPRVYIVCGKDNILKQDFQRWIVENSPPNEIKFALHVIFRQFTRKGVNSKMDKKCTFDNGPGSPPTSMLTGPNYFAYDVYQLSPPESLTILMANGGVTIPLQKEMGLLEHEMSQLQLEFIKLDTKLESRFKDLRDEFKGEIRSELHSLFEQYFGQSATSAHGMVQDRGKGILGTPPLGFHPRTVYLSPVAYLGHFDTYS</sequence>
<dbReference type="AlphaFoldDB" id="A0A7J8S3N3"/>
<dbReference type="GO" id="GO:0009696">
    <property type="term" value="P:salicylic acid metabolic process"/>
    <property type="evidence" value="ECO:0007669"/>
    <property type="project" value="TreeGrafter"/>
</dbReference>
<proteinExistence type="predicted"/>
<dbReference type="Proteomes" id="UP000593561">
    <property type="component" value="Unassembled WGS sequence"/>
</dbReference>
<dbReference type="PANTHER" id="PTHR10992:SF1080">
    <property type="entry name" value="METHYLESTERASE 10-LIKE"/>
    <property type="match status" value="1"/>
</dbReference>
<dbReference type="Pfam" id="PF00561">
    <property type="entry name" value="Abhydrolase_1"/>
    <property type="match status" value="1"/>
</dbReference>
<organism evidence="2 3">
    <name type="scientific">Gossypium davidsonii</name>
    <name type="common">Davidson's cotton</name>
    <name type="synonym">Gossypium klotzschianum subsp. davidsonii</name>
    <dbReference type="NCBI Taxonomy" id="34287"/>
    <lineage>
        <taxon>Eukaryota</taxon>
        <taxon>Viridiplantae</taxon>
        <taxon>Streptophyta</taxon>
        <taxon>Embryophyta</taxon>
        <taxon>Tracheophyta</taxon>
        <taxon>Spermatophyta</taxon>
        <taxon>Magnoliopsida</taxon>
        <taxon>eudicotyledons</taxon>
        <taxon>Gunneridae</taxon>
        <taxon>Pentapetalae</taxon>
        <taxon>rosids</taxon>
        <taxon>malvids</taxon>
        <taxon>Malvales</taxon>
        <taxon>Malvaceae</taxon>
        <taxon>Malvoideae</taxon>
        <taxon>Gossypium</taxon>
    </lineage>
</organism>
<accession>A0A7J8S3N3</accession>
<gene>
    <name evidence="2" type="ORF">Godav_005957</name>
</gene>
<dbReference type="EMBL" id="JABFAC010000008">
    <property type="protein sequence ID" value="MBA0620196.1"/>
    <property type="molecule type" value="Genomic_DNA"/>
</dbReference>
<comment type="caution">
    <text evidence="2">The sequence shown here is derived from an EMBL/GenBank/DDBJ whole genome shotgun (WGS) entry which is preliminary data.</text>
</comment>
<dbReference type="GO" id="GO:0080032">
    <property type="term" value="F:methyl jasmonate esterase activity"/>
    <property type="evidence" value="ECO:0007669"/>
    <property type="project" value="TreeGrafter"/>
</dbReference>
<feature type="domain" description="AB hydrolase-1" evidence="1">
    <location>
        <begin position="37"/>
        <end position="156"/>
    </location>
</feature>
<name>A0A7J8S3N3_GOSDV</name>
<protein>
    <recommendedName>
        <fullName evidence="1">AB hydrolase-1 domain-containing protein</fullName>
    </recommendedName>
</protein>
<dbReference type="Gene3D" id="3.40.50.1820">
    <property type="entry name" value="alpha/beta hydrolase"/>
    <property type="match status" value="1"/>
</dbReference>
<keyword evidence="3" id="KW-1185">Reference proteome</keyword>
<dbReference type="InterPro" id="IPR045889">
    <property type="entry name" value="MES/HNL"/>
</dbReference>
<evidence type="ECO:0000313" key="2">
    <source>
        <dbReference type="EMBL" id="MBA0620196.1"/>
    </source>
</evidence>
<dbReference type="SUPFAM" id="SSF53474">
    <property type="entry name" value="alpha/beta-Hydrolases"/>
    <property type="match status" value="1"/>
</dbReference>
<dbReference type="GO" id="GO:0080031">
    <property type="term" value="F:methyl salicylate esterase activity"/>
    <property type="evidence" value="ECO:0007669"/>
    <property type="project" value="TreeGrafter"/>
</dbReference>
<dbReference type="InterPro" id="IPR029058">
    <property type="entry name" value="AB_hydrolase_fold"/>
</dbReference>
<dbReference type="InterPro" id="IPR000073">
    <property type="entry name" value="AB_hydrolase_1"/>
</dbReference>
<evidence type="ECO:0000259" key="1">
    <source>
        <dbReference type="Pfam" id="PF00561"/>
    </source>
</evidence>
<dbReference type="PANTHER" id="PTHR10992">
    <property type="entry name" value="METHYLESTERASE FAMILY MEMBER"/>
    <property type="match status" value="1"/>
</dbReference>
<reference evidence="2 3" key="1">
    <citation type="journal article" date="2019" name="Genome Biol. Evol.">
        <title>Insights into the evolution of the New World diploid cottons (Gossypium, subgenus Houzingenia) based on genome sequencing.</title>
        <authorList>
            <person name="Grover C.E."/>
            <person name="Arick M.A. 2nd"/>
            <person name="Thrash A."/>
            <person name="Conover J.L."/>
            <person name="Sanders W.S."/>
            <person name="Peterson D.G."/>
            <person name="Frelichowski J.E."/>
            <person name="Scheffler J.A."/>
            <person name="Scheffler B.E."/>
            <person name="Wendel J.F."/>
        </authorList>
    </citation>
    <scope>NUCLEOTIDE SEQUENCE [LARGE SCALE GENOMIC DNA]</scope>
    <source>
        <strain evidence="2">27</strain>
        <tissue evidence="2">Leaf</tissue>
    </source>
</reference>
<dbReference type="GO" id="GO:0080030">
    <property type="term" value="F:methyl indole-3-acetate esterase activity"/>
    <property type="evidence" value="ECO:0007669"/>
    <property type="project" value="TreeGrafter"/>
</dbReference>